<dbReference type="RefSeq" id="WP_251417608.1">
    <property type="nucleotide sequence ID" value="NZ_JAMQGM010000044.1"/>
</dbReference>
<accession>A0ABT0XAR2</accession>
<dbReference type="Gene3D" id="1.10.357.10">
    <property type="entry name" value="Tetracycline Repressor, domain 2"/>
    <property type="match status" value="1"/>
</dbReference>
<dbReference type="PANTHER" id="PTHR30055">
    <property type="entry name" value="HTH-TYPE TRANSCRIPTIONAL REGULATOR RUTR"/>
    <property type="match status" value="1"/>
</dbReference>
<feature type="region of interest" description="Disordered" evidence="3">
    <location>
        <begin position="1"/>
        <end position="22"/>
    </location>
</feature>
<gene>
    <name evidence="5" type="ORF">M1E25_20015</name>
</gene>
<dbReference type="InterPro" id="IPR050109">
    <property type="entry name" value="HTH-type_TetR-like_transc_reg"/>
</dbReference>
<dbReference type="SUPFAM" id="SSF46689">
    <property type="entry name" value="Homeodomain-like"/>
    <property type="match status" value="1"/>
</dbReference>
<proteinExistence type="predicted"/>
<dbReference type="Proteomes" id="UP001167160">
    <property type="component" value="Unassembled WGS sequence"/>
</dbReference>
<protein>
    <submittedName>
        <fullName evidence="5">TetR/AcrR family transcriptional regulator</fullName>
    </submittedName>
</protein>
<dbReference type="Pfam" id="PF00440">
    <property type="entry name" value="TetR_N"/>
    <property type="match status" value="1"/>
</dbReference>
<reference evidence="5" key="1">
    <citation type="journal article" date="2023" name="Int. J. Syst. Evol. Microbiol.">
        <title>Streptomyces meridianus sp. nov. isolated from brackish water of the Tagus estuary in Alcochete, Portugal.</title>
        <authorList>
            <person name="Santos J.D.N."/>
            <person name="Klimek D."/>
            <person name="Calusinska M."/>
            <person name="Lobo Da Cunha A."/>
            <person name="Catita J."/>
            <person name="Goncalves H."/>
            <person name="Gonzalez I."/>
            <person name="Reyes F."/>
            <person name="Lage O.M."/>
        </authorList>
    </citation>
    <scope>NUCLEOTIDE SEQUENCE</scope>
    <source>
        <strain evidence="5">MTZ3.1</strain>
    </source>
</reference>
<keyword evidence="1 2" id="KW-0238">DNA-binding</keyword>
<evidence type="ECO:0000313" key="6">
    <source>
        <dbReference type="Proteomes" id="UP001167160"/>
    </source>
</evidence>
<sequence length="206" mass="22676">MSEDGSAAKRPGKRRDVQHQTPAGLKILETASRLFYEQGIRAVGVDTIAEESGVTKKTIYDRFGSKEDLILAYLRARDGLWRSTLVQHMNGIDGPAEDKLLATFAALRSWMQERNPRGCAFVNAYVELPQDHAGQEIARDQKAWLHAYLGDLAAEAGAKEPERLASRLLILHEGACIANSMRSVEDAADLAEQMAAVLIREELSAS</sequence>
<feature type="domain" description="HTH tetR-type" evidence="4">
    <location>
        <begin position="21"/>
        <end position="81"/>
    </location>
</feature>
<organism evidence="5 6">
    <name type="scientific">Streptomyces meridianus</name>
    <dbReference type="NCBI Taxonomy" id="2938945"/>
    <lineage>
        <taxon>Bacteria</taxon>
        <taxon>Bacillati</taxon>
        <taxon>Actinomycetota</taxon>
        <taxon>Actinomycetes</taxon>
        <taxon>Kitasatosporales</taxon>
        <taxon>Streptomycetaceae</taxon>
        <taxon>Streptomyces</taxon>
    </lineage>
</organism>
<evidence type="ECO:0000259" key="4">
    <source>
        <dbReference type="PROSITE" id="PS50977"/>
    </source>
</evidence>
<dbReference type="InterPro" id="IPR009057">
    <property type="entry name" value="Homeodomain-like_sf"/>
</dbReference>
<dbReference type="SUPFAM" id="SSF48498">
    <property type="entry name" value="Tetracyclin repressor-like, C-terminal domain"/>
    <property type="match status" value="1"/>
</dbReference>
<keyword evidence="6" id="KW-1185">Reference proteome</keyword>
<evidence type="ECO:0000256" key="1">
    <source>
        <dbReference type="ARBA" id="ARBA00023125"/>
    </source>
</evidence>
<comment type="caution">
    <text evidence="5">The sequence shown here is derived from an EMBL/GenBank/DDBJ whole genome shotgun (WGS) entry which is preliminary data.</text>
</comment>
<name>A0ABT0XAR2_9ACTN</name>
<dbReference type="PRINTS" id="PR00455">
    <property type="entry name" value="HTHTETR"/>
</dbReference>
<dbReference type="EMBL" id="JAMQGM010000044">
    <property type="protein sequence ID" value="MCM2579608.1"/>
    <property type="molecule type" value="Genomic_DNA"/>
</dbReference>
<feature type="DNA-binding region" description="H-T-H motif" evidence="2">
    <location>
        <begin position="44"/>
        <end position="63"/>
    </location>
</feature>
<evidence type="ECO:0000313" key="5">
    <source>
        <dbReference type="EMBL" id="MCM2579608.1"/>
    </source>
</evidence>
<dbReference type="PROSITE" id="PS50977">
    <property type="entry name" value="HTH_TETR_2"/>
    <property type="match status" value="1"/>
</dbReference>
<evidence type="ECO:0000256" key="3">
    <source>
        <dbReference type="SAM" id="MobiDB-lite"/>
    </source>
</evidence>
<dbReference type="PANTHER" id="PTHR30055:SF200">
    <property type="entry name" value="HTH-TYPE TRANSCRIPTIONAL REPRESSOR BDCR"/>
    <property type="match status" value="1"/>
</dbReference>
<dbReference type="InterPro" id="IPR001647">
    <property type="entry name" value="HTH_TetR"/>
</dbReference>
<evidence type="ECO:0000256" key="2">
    <source>
        <dbReference type="PROSITE-ProRule" id="PRU00335"/>
    </source>
</evidence>
<dbReference type="InterPro" id="IPR036271">
    <property type="entry name" value="Tet_transcr_reg_TetR-rel_C_sf"/>
</dbReference>